<dbReference type="AlphaFoldDB" id="A0A1G8D0L5"/>
<dbReference type="PROSITE" id="PS51084">
    <property type="entry name" value="HIT_2"/>
    <property type="match status" value="1"/>
</dbReference>
<organism evidence="3 4">
    <name type="scientific">Desulfosporosinus hippei DSM 8344</name>
    <dbReference type="NCBI Taxonomy" id="1121419"/>
    <lineage>
        <taxon>Bacteria</taxon>
        <taxon>Bacillati</taxon>
        <taxon>Bacillota</taxon>
        <taxon>Clostridia</taxon>
        <taxon>Eubacteriales</taxon>
        <taxon>Desulfitobacteriaceae</taxon>
        <taxon>Desulfosporosinus</taxon>
    </lineage>
</organism>
<evidence type="ECO:0000259" key="2">
    <source>
        <dbReference type="PROSITE" id="PS51084"/>
    </source>
</evidence>
<reference evidence="4" key="1">
    <citation type="submission" date="2016-10" db="EMBL/GenBank/DDBJ databases">
        <authorList>
            <person name="Varghese N."/>
            <person name="Submissions S."/>
        </authorList>
    </citation>
    <scope>NUCLEOTIDE SEQUENCE [LARGE SCALE GENOMIC DNA]</scope>
    <source>
        <strain evidence="4">DSM 8344</strain>
    </source>
</reference>
<dbReference type="EMBL" id="FNCP01000014">
    <property type="protein sequence ID" value="SDH51084.1"/>
    <property type="molecule type" value="Genomic_DNA"/>
</dbReference>
<evidence type="ECO:0000313" key="3">
    <source>
        <dbReference type="EMBL" id="SDH51084.1"/>
    </source>
</evidence>
<gene>
    <name evidence="3" type="ORF">SAMN05443529_11473</name>
</gene>
<dbReference type="InterPro" id="IPR036265">
    <property type="entry name" value="HIT-like_sf"/>
</dbReference>
<dbReference type="STRING" id="1121419.SAMN05443529_11473"/>
<dbReference type="PANTHER" id="PTHR42997">
    <property type="entry name" value="HIT FAMILY HYDROLASE"/>
    <property type="match status" value="1"/>
</dbReference>
<evidence type="ECO:0000256" key="1">
    <source>
        <dbReference type="PROSITE-ProRule" id="PRU00464"/>
    </source>
</evidence>
<keyword evidence="4" id="KW-1185">Reference proteome</keyword>
<dbReference type="SUPFAM" id="SSF54197">
    <property type="entry name" value="HIT-like"/>
    <property type="match status" value="1"/>
</dbReference>
<dbReference type="Gene3D" id="3.30.428.10">
    <property type="entry name" value="HIT-like"/>
    <property type="match status" value="1"/>
</dbReference>
<dbReference type="Pfam" id="PF01230">
    <property type="entry name" value="HIT"/>
    <property type="match status" value="1"/>
</dbReference>
<dbReference type="PANTHER" id="PTHR42997:SF1">
    <property type="entry name" value="AP-4-A PHOSPHORYLASE"/>
    <property type="match status" value="1"/>
</dbReference>
<protein>
    <submittedName>
        <fullName evidence="3">HIT domain-containing protein</fullName>
    </submittedName>
</protein>
<name>A0A1G8D0L5_9FIRM</name>
<sequence>MLDSRFHPVAYNVGVNVGVAAGQSVFHAHIHVIPRYEGDVTNPLGGVRNVKKSIVPYAGDGEK</sequence>
<dbReference type="Proteomes" id="UP000198656">
    <property type="component" value="Unassembled WGS sequence"/>
</dbReference>
<dbReference type="InterPro" id="IPR052908">
    <property type="entry name" value="AP-4-A_phosphorylase"/>
</dbReference>
<feature type="short sequence motif" description="Histidine triad motif" evidence="1">
    <location>
        <begin position="27"/>
        <end position="31"/>
    </location>
</feature>
<accession>A0A1G8D0L5</accession>
<dbReference type="InterPro" id="IPR011146">
    <property type="entry name" value="HIT-like"/>
</dbReference>
<evidence type="ECO:0000313" key="4">
    <source>
        <dbReference type="Proteomes" id="UP000198656"/>
    </source>
</evidence>
<dbReference type="GO" id="GO:0003824">
    <property type="term" value="F:catalytic activity"/>
    <property type="evidence" value="ECO:0007669"/>
    <property type="project" value="InterPro"/>
</dbReference>
<proteinExistence type="predicted"/>
<feature type="domain" description="HIT" evidence="2">
    <location>
        <begin position="1"/>
        <end position="42"/>
    </location>
</feature>